<dbReference type="Gene3D" id="2.160.10.10">
    <property type="entry name" value="Hexapeptide repeat proteins"/>
    <property type="match status" value="1"/>
</dbReference>
<dbReference type="SUPFAM" id="SSF51161">
    <property type="entry name" value="Trimeric LpxA-like enzymes"/>
    <property type="match status" value="1"/>
</dbReference>
<keyword evidence="3" id="KW-1133">Transmembrane helix</keyword>
<dbReference type="Pfam" id="PF00132">
    <property type="entry name" value="Hexapep"/>
    <property type="match status" value="1"/>
</dbReference>
<evidence type="ECO:0008006" key="6">
    <source>
        <dbReference type="Google" id="ProtNLM"/>
    </source>
</evidence>
<keyword evidence="2" id="KW-0808">Transferase</keyword>
<organism evidence="4 5">
    <name type="scientific">Algibacter mikhailovii</name>
    <dbReference type="NCBI Taxonomy" id="425498"/>
    <lineage>
        <taxon>Bacteria</taxon>
        <taxon>Pseudomonadati</taxon>
        <taxon>Bacteroidota</taxon>
        <taxon>Flavobacteriia</taxon>
        <taxon>Flavobacteriales</taxon>
        <taxon>Flavobacteriaceae</taxon>
        <taxon>Algibacter</taxon>
    </lineage>
</organism>
<dbReference type="Proteomes" id="UP000636004">
    <property type="component" value="Unassembled WGS sequence"/>
</dbReference>
<dbReference type="GO" id="GO:0008374">
    <property type="term" value="F:O-acyltransferase activity"/>
    <property type="evidence" value="ECO:0007669"/>
    <property type="project" value="TreeGrafter"/>
</dbReference>
<dbReference type="RefSeq" id="WP_189362740.1">
    <property type="nucleotide sequence ID" value="NZ_BMWZ01000012.1"/>
</dbReference>
<proteinExistence type="inferred from homology"/>
<evidence type="ECO:0000256" key="3">
    <source>
        <dbReference type="SAM" id="Phobius"/>
    </source>
</evidence>
<accession>A0A918RDS9</accession>
<protein>
    <recommendedName>
        <fullName evidence="6">Acyltransferase</fullName>
    </recommendedName>
</protein>
<dbReference type="InterPro" id="IPR051159">
    <property type="entry name" value="Hexapeptide_acetyltransf"/>
</dbReference>
<dbReference type="EMBL" id="BMWZ01000012">
    <property type="protein sequence ID" value="GGZ93590.1"/>
    <property type="molecule type" value="Genomic_DNA"/>
</dbReference>
<dbReference type="CDD" id="cd04647">
    <property type="entry name" value="LbH_MAT_like"/>
    <property type="match status" value="1"/>
</dbReference>
<comment type="caution">
    <text evidence="4">The sequence shown here is derived from an EMBL/GenBank/DDBJ whole genome shotgun (WGS) entry which is preliminary data.</text>
</comment>
<gene>
    <name evidence="4" type="ORF">GCM10007028_35000</name>
</gene>
<evidence type="ECO:0000256" key="1">
    <source>
        <dbReference type="ARBA" id="ARBA00007274"/>
    </source>
</evidence>
<dbReference type="PANTHER" id="PTHR23416">
    <property type="entry name" value="SIALIC ACID SYNTHASE-RELATED"/>
    <property type="match status" value="1"/>
</dbReference>
<dbReference type="GO" id="GO:0005829">
    <property type="term" value="C:cytosol"/>
    <property type="evidence" value="ECO:0007669"/>
    <property type="project" value="TreeGrafter"/>
</dbReference>
<reference evidence="4" key="1">
    <citation type="journal article" date="2014" name="Int. J. Syst. Evol. Microbiol.">
        <title>Complete genome sequence of Corynebacterium casei LMG S-19264T (=DSM 44701T), isolated from a smear-ripened cheese.</title>
        <authorList>
            <consortium name="US DOE Joint Genome Institute (JGI-PGF)"/>
            <person name="Walter F."/>
            <person name="Albersmeier A."/>
            <person name="Kalinowski J."/>
            <person name="Ruckert C."/>
        </authorList>
    </citation>
    <scope>NUCLEOTIDE SEQUENCE</scope>
    <source>
        <strain evidence="4">KCTC 12710</strain>
    </source>
</reference>
<feature type="transmembrane region" description="Helical" evidence="3">
    <location>
        <begin position="12"/>
        <end position="35"/>
    </location>
</feature>
<dbReference type="InterPro" id="IPR011004">
    <property type="entry name" value="Trimer_LpxA-like_sf"/>
</dbReference>
<evidence type="ECO:0000313" key="4">
    <source>
        <dbReference type="EMBL" id="GGZ93590.1"/>
    </source>
</evidence>
<name>A0A918RDS9_9FLAO</name>
<evidence type="ECO:0000256" key="2">
    <source>
        <dbReference type="ARBA" id="ARBA00022679"/>
    </source>
</evidence>
<dbReference type="PANTHER" id="PTHR23416:SF23">
    <property type="entry name" value="ACETYLTRANSFERASE C18B11.09C-RELATED"/>
    <property type="match status" value="1"/>
</dbReference>
<dbReference type="InterPro" id="IPR001451">
    <property type="entry name" value="Hexapep"/>
</dbReference>
<keyword evidence="3" id="KW-0812">Transmembrane</keyword>
<reference evidence="4" key="2">
    <citation type="submission" date="2020-09" db="EMBL/GenBank/DDBJ databases">
        <authorList>
            <person name="Sun Q."/>
            <person name="Kim S."/>
        </authorList>
    </citation>
    <scope>NUCLEOTIDE SEQUENCE</scope>
    <source>
        <strain evidence="4">KCTC 12710</strain>
    </source>
</reference>
<comment type="similarity">
    <text evidence="1">Belongs to the transferase hexapeptide repeat family.</text>
</comment>
<keyword evidence="5" id="KW-1185">Reference proteome</keyword>
<keyword evidence="3" id="KW-0472">Membrane</keyword>
<dbReference type="AlphaFoldDB" id="A0A918RDS9"/>
<evidence type="ECO:0000313" key="5">
    <source>
        <dbReference type="Proteomes" id="UP000636004"/>
    </source>
</evidence>
<sequence length="190" mass="21121">MKKLWNGKLTGIIGALFILFDIIYNRIFNYLFFIIHKGNLNTVGKGTLFYRNLIYRFPKTINLGENCIINRNVTFGTELEDAKLKIGNNVSISTDVSIDYTGNLEISNHVTISKCVSIFTHDHGLDPRSMPQRKPLTIGENVWIGSHAVILHNVDFIGDNSIIAAGSIVTKNIESKSIVGGNPAKFIKAI</sequence>